<evidence type="ECO:0000256" key="2">
    <source>
        <dbReference type="SAM" id="Coils"/>
    </source>
</evidence>
<gene>
    <name evidence="4" type="ORF">M0813_04566</name>
</gene>
<evidence type="ECO:0000256" key="1">
    <source>
        <dbReference type="ARBA" id="ARBA00006405"/>
    </source>
</evidence>
<feature type="region of interest" description="Disordered" evidence="3">
    <location>
        <begin position="265"/>
        <end position="321"/>
    </location>
</feature>
<reference evidence="4" key="1">
    <citation type="submission" date="2022-08" db="EMBL/GenBank/DDBJ databases">
        <title>Novel sulfate-reducing endosymbionts in the free-living metamonad Anaeramoeba.</title>
        <authorList>
            <person name="Jerlstrom-Hultqvist J."/>
            <person name="Cepicka I."/>
            <person name="Gallot-Lavallee L."/>
            <person name="Salas-Leiva D."/>
            <person name="Curtis B.A."/>
            <person name="Zahonova K."/>
            <person name="Pipaliya S."/>
            <person name="Dacks J."/>
            <person name="Roger A.J."/>
        </authorList>
    </citation>
    <scope>NUCLEOTIDE SEQUENCE</scope>
    <source>
        <strain evidence="4">Schooner1</strain>
    </source>
</reference>
<dbReference type="EMBL" id="JAOAOG010000288">
    <property type="protein sequence ID" value="KAJ6232760.1"/>
    <property type="molecule type" value="Genomic_DNA"/>
</dbReference>
<keyword evidence="5" id="KW-1185">Reference proteome</keyword>
<dbReference type="PANTHER" id="PTHR13266:SF1">
    <property type="entry name" value="PROTEASOME INHIBITOR PI31 SUBUNIT"/>
    <property type="match status" value="1"/>
</dbReference>
<accession>A0ABQ8XKX2</accession>
<evidence type="ECO:0000313" key="4">
    <source>
        <dbReference type="EMBL" id="KAJ6232760.1"/>
    </source>
</evidence>
<comment type="similarity">
    <text evidence="1">Belongs to the proteasome inhibitor PI31 family.</text>
</comment>
<protein>
    <submittedName>
        <fullName evidence="4">Proteasome inhibitor pi31 subunit</fullName>
    </submittedName>
</protein>
<dbReference type="InterPro" id="IPR045128">
    <property type="entry name" value="PI31-like"/>
</dbReference>
<evidence type="ECO:0000313" key="5">
    <source>
        <dbReference type="Proteomes" id="UP001150062"/>
    </source>
</evidence>
<organism evidence="4 5">
    <name type="scientific">Anaeramoeba flamelloides</name>
    <dbReference type="NCBI Taxonomy" id="1746091"/>
    <lineage>
        <taxon>Eukaryota</taxon>
        <taxon>Metamonada</taxon>
        <taxon>Anaeramoebidae</taxon>
        <taxon>Anaeramoeba</taxon>
    </lineage>
</organism>
<feature type="compositionally biased region" description="Basic and acidic residues" evidence="3">
    <location>
        <begin position="169"/>
        <end position="201"/>
    </location>
</feature>
<dbReference type="Proteomes" id="UP001150062">
    <property type="component" value="Unassembled WGS sequence"/>
</dbReference>
<sequence length="321" mass="36844">MDSLNTILSFCKKTVRENKFEHDLLVLFLHNFFTSEVGMELIRVGENGEPDGFLNLWNKYPDSYSFLYKLEKEEETEKETKKKKEKENQDEKEKESKSLLLKCLIMENTLIVHFRSISGKLNTLELPSKDFVKSIDIKKFNAKTGYRDLDSLRMIITTGLYVKTKEMKKQEMEKRKQQEQEKQRRVEQQKKFEQERRKRIEQQNNRDPLRVNRPRFDPFSSQQPYGIGSEDLNPFGGMGGMGGMGGLGGGFGSGSGGSYFGPNHPTFTGGGSNSNTDIYGLPKMGRKPKIKFDPFGPLNKNGKINPDHLKKPDSDDDDNFL</sequence>
<dbReference type="PANTHER" id="PTHR13266">
    <property type="entry name" value="PROTEASOME INHIBITOR"/>
    <property type="match status" value="1"/>
</dbReference>
<feature type="compositionally biased region" description="Basic and acidic residues" evidence="3">
    <location>
        <begin position="207"/>
        <end position="216"/>
    </location>
</feature>
<evidence type="ECO:0000256" key="3">
    <source>
        <dbReference type="SAM" id="MobiDB-lite"/>
    </source>
</evidence>
<name>A0ABQ8XKX2_9EUKA</name>
<comment type="caution">
    <text evidence="4">The sequence shown here is derived from an EMBL/GenBank/DDBJ whole genome shotgun (WGS) entry which is preliminary data.</text>
</comment>
<feature type="region of interest" description="Disordered" evidence="3">
    <location>
        <begin position="169"/>
        <end position="227"/>
    </location>
</feature>
<dbReference type="Gene3D" id="3.40.1000.30">
    <property type="match status" value="1"/>
</dbReference>
<proteinExistence type="inferred from homology"/>
<feature type="coiled-coil region" evidence="2">
    <location>
        <begin position="67"/>
        <end position="95"/>
    </location>
</feature>
<keyword evidence="2" id="KW-0175">Coiled coil</keyword>